<dbReference type="PRINTS" id="PR01100">
    <property type="entry name" value="SHIKIMTKNASE"/>
</dbReference>
<dbReference type="GO" id="GO:0008652">
    <property type="term" value="P:amino acid biosynthetic process"/>
    <property type="evidence" value="ECO:0007669"/>
    <property type="project" value="UniProtKB-KW"/>
</dbReference>
<feature type="binding site" evidence="7">
    <location>
        <position position="116"/>
    </location>
    <ligand>
        <name>ATP</name>
        <dbReference type="ChEBI" id="CHEBI:30616"/>
    </ligand>
</feature>
<keyword evidence="1 7" id="KW-0028">Amino-acid biosynthesis</keyword>
<dbReference type="EMBL" id="CP015840">
    <property type="protein sequence ID" value="ANG65803.1"/>
    <property type="molecule type" value="Genomic_DNA"/>
</dbReference>
<dbReference type="GO" id="GO:0005829">
    <property type="term" value="C:cytosol"/>
    <property type="evidence" value="ECO:0007669"/>
    <property type="project" value="TreeGrafter"/>
</dbReference>
<dbReference type="RefSeq" id="WP_021828507.1">
    <property type="nucleotide sequence ID" value="NZ_CP015840.1"/>
</dbReference>
<evidence type="ECO:0000256" key="3">
    <source>
        <dbReference type="ARBA" id="ARBA00022741"/>
    </source>
</evidence>
<keyword evidence="3 7" id="KW-0547">Nucleotide-binding</keyword>
<dbReference type="InterPro" id="IPR000623">
    <property type="entry name" value="Shikimate_kinase/TSH1"/>
</dbReference>
<dbReference type="NCBIfam" id="NF001866">
    <property type="entry name" value="PRK00625.1"/>
    <property type="match status" value="1"/>
</dbReference>
<dbReference type="OrthoDB" id="9800332at2"/>
<dbReference type="UniPathway" id="UPA00053">
    <property type="reaction ID" value="UER00088"/>
</dbReference>
<name>A0A173DY09_9CHLA</name>
<evidence type="ECO:0000256" key="2">
    <source>
        <dbReference type="ARBA" id="ARBA00022679"/>
    </source>
</evidence>
<dbReference type="GO" id="GO:0009423">
    <property type="term" value="P:chorismate biosynthetic process"/>
    <property type="evidence" value="ECO:0007669"/>
    <property type="project" value="UniProtKB-UniRule"/>
</dbReference>
<dbReference type="GO" id="GO:0004765">
    <property type="term" value="F:shikimate kinase activity"/>
    <property type="evidence" value="ECO:0007669"/>
    <property type="project" value="UniProtKB-UniRule"/>
</dbReference>
<feature type="binding site" evidence="7">
    <location>
        <position position="81"/>
    </location>
    <ligand>
        <name>substrate</name>
    </ligand>
</feature>
<comment type="pathway">
    <text evidence="7">Metabolic intermediate biosynthesis; chorismate biosynthesis; chorismate from D-erythrose 4-phosphate and phosphoenolpyruvate: step 5/7.</text>
</comment>
<comment type="subcellular location">
    <subcellularLocation>
        <location evidence="7">Cytoplasm</location>
    </subcellularLocation>
</comment>
<gene>
    <name evidence="7" type="primary">aroK</name>
    <name evidence="8" type="ORF">M787_000470</name>
</gene>
<dbReference type="Pfam" id="PF01202">
    <property type="entry name" value="SKI"/>
    <property type="match status" value="1"/>
</dbReference>
<dbReference type="InterPro" id="IPR027417">
    <property type="entry name" value="P-loop_NTPase"/>
</dbReference>
<keyword evidence="5 7" id="KW-0067">ATP-binding</keyword>
<evidence type="ECO:0000256" key="7">
    <source>
        <dbReference type="HAMAP-Rule" id="MF_00109"/>
    </source>
</evidence>
<dbReference type="PANTHER" id="PTHR21087">
    <property type="entry name" value="SHIKIMATE KINASE"/>
    <property type="match status" value="1"/>
</dbReference>
<sequence>MNIFLCGLPTVGKTRFGQVLAQYLSFPFFDTDDLILHSYGENQYPSIKKIFQAVGEKTFSSWEIAILRSLSMDKSVVSLGGGTLLHQEAVSLIKNKGTLVLLSLPLPRICERLKHRGVPERLKSSQDLMHTLQERIDFMHRVVDYQFPMAEVDLSKETSLFSACKSFLKLLNL</sequence>
<dbReference type="PANTHER" id="PTHR21087:SF16">
    <property type="entry name" value="SHIKIMATE KINASE 1, CHLOROPLASTIC"/>
    <property type="match status" value="1"/>
</dbReference>
<comment type="subunit">
    <text evidence="7">Monomer.</text>
</comment>
<dbReference type="HAMAP" id="MF_00109">
    <property type="entry name" value="Shikimate_kinase"/>
    <property type="match status" value="1"/>
</dbReference>
<dbReference type="GO" id="GO:0000287">
    <property type="term" value="F:magnesium ion binding"/>
    <property type="evidence" value="ECO:0007669"/>
    <property type="project" value="UniProtKB-UniRule"/>
</dbReference>
<keyword evidence="4 7" id="KW-0418">Kinase</keyword>
<dbReference type="SUPFAM" id="SSF52540">
    <property type="entry name" value="P-loop containing nucleoside triphosphate hydrolases"/>
    <property type="match status" value="1"/>
</dbReference>
<feature type="binding site" evidence="7">
    <location>
        <position position="32"/>
    </location>
    <ligand>
        <name>substrate</name>
    </ligand>
</feature>
<accession>A0A173DY09</accession>
<comment type="catalytic activity">
    <reaction evidence="7">
        <text>shikimate + ATP = 3-phosphoshikimate + ADP + H(+)</text>
        <dbReference type="Rhea" id="RHEA:13121"/>
        <dbReference type="ChEBI" id="CHEBI:15378"/>
        <dbReference type="ChEBI" id="CHEBI:30616"/>
        <dbReference type="ChEBI" id="CHEBI:36208"/>
        <dbReference type="ChEBI" id="CHEBI:145989"/>
        <dbReference type="ChEBI" id="CHEBI:456216"/>
        <dbReference type="EC" id="2.7.1.71"/>
    </reaction>
</comment>
<dbReference type="KEGG" id="cgz:M787_000470"/>
<dbReference type="GO" id="GO:0009073">
    <property type="term" value="P:aromatic amino acid family biosynthetic process"/>
    <property type="evidence" value="ECO:0007669"/>
    <property type="project" value="UniProtKB-KW"/>
</dbReference>
<evidence type="ECO:0000256" key="6">
    <source>
        <dbReference type="ARBA" id="ARBA00023141"/>
    </source>
</evidence>
<comment type="cofactor">
    <cofactor evidence="7">
        <name>Mg(2+)</name>
        <dbReference type="ChEBI" id="CHEBI:18420"/>
    </cofactor>
    <text evidence="7">Binds 1 Mg(2+) ion per subunit.</text>
</comment>
<comment type="function">
    <text evidence="7">Catalyzes the specific phosphorylation of the 3-hydroxyl group of shikimic acid using ATP as a cosubstrate.</text>
</comment>
<dbReference type="CDD" id="cd00464">
    <property type="entry name" value="SK"/>
    <property type="match status" value="1"/>
</dbReference>
<dbReference type="GeneID" id="81477776"/>
<keyword evidence="7" id="KW-0460">Magnesium</keyword>
<reference evidence="8 9" key="1">
    <citation type="journal article" date="2014" name="Syst. Appl. Microbiol.">
        <title>Evidence for the existence of two new members of the family Chlamydiaceae and proposal of Chlamydia avium sp. nov. and Chlamydia gallinacea sp. nov.</title>
        <authorList>
            <person name="Sachse K."/>
            <person name="Laroucau K."/>
            <person name="Riege K."/>
            <person name="Wehner S."/>
            <person name="Dilcher M."/>
            <person name="Creasy H.H."/>
            <person name="Weidmann M."/>
            <person name="Myers G."/>
            <person name="Vorimore F."/>
            <person name="Vicari N."/>
            <person name="Magnino S."/>
            <person name="Liebler-Tenorio E."/>
            <person name="Ruettger A."/>
            <person name="Bavoil P.M."/>
            <person name="Hufert F.T."/>
            <person name="Rossello-Mora R."/>
            <person name="Marz M."/>
        </authorList>
    </citation>
    <scope>NUCLEOTIDE SEQUENCE [LARGE SCALE GENOMIC DNA]</scope>
    <source>
        <strain evidence="8 9">08-1274/3</strain>
    </source>
</reference>
<dbReference type="Gene3D" id="3.40.50.300">
    <property type="entry name" value="P-loop containing nucleotide triphosphate hydrolases"/>
    <property type="match status" value="1"/>
</dbReference>
<feature type="binding site" evidence="7">
    <location>
        <position position="14"/>
    </location>
    <ligand>
        <name>Mg(2+)</name>
        <dbReference type="ChEBI" id="CHEBI:18420"/>
    </ligand>
</feature>
<keyword evidence="7" id="KW-0963">Cytoplasm</keyword>
<dbReference type="AlphaFoldDB" id="A0A173DY09"/>
<dbReference type="STRING" id="1143323.M787_000470"/>
<keyword evidence="6 7" id="KW-0057">Aromatic amino acid biosynthesis</keyword>
<dbReference type="EC" id="2.7.1.71" evidence="7"/>
<dbReference type="GO" id="GO:0005524">
    <property type="term" value="F:ATP binding"/>
    <property type="evidence" value="ECO:0007669"/>
    <property type="project" value="UniProtKB-UniRule"/>
</dbReference>
<feature type="binding site" evidence="7">
    <location>
        <begin position="10"/>
        <end position="15"/>
    </location>
    <ligand>
        <name>ATP</name>
        <dbReference type="ChEBI" id="CHEBI:30616"/>
    </ligand>
</feature>
<evidence type="ECO:0000256" key="4">
    <source>
        <dbReference type="ARBA" id="ARBA00022777"/>
    </source>
</evidence>
<protein>
    <recommendedName>
        <fullName evidence="7">Shikimate kinase</fullName>
        <shortName evidence="7">SK</shortName>
        <ecNumber evidence="7">2.7.1.71</ecNumber>
    </recommendedName>
</protein>
<keyword evidence="7" id="KW-0479">Metal-binding</keyword>
<evidence type="ECO:0000313" key="8">
    <source>
        <dbReference type="EMBL" id="ANG65803.1"/>
    </source>
</evidence>
<dbReference type="InterPro" id="IPR031322">
    <property type="entry name" value="Shikimate/glucono_kinase"/>
</dbReference>
<feature type="binding site" evidence="7">
    <location>
        <position position="135"/>
    </location>
    <ligand>
        <name>substrate</name>
    </ligand>
</feature>
<comment type="similarity">
    <text evidence="7">Belongs to the shikimate kinase family.</text>
</comment>
<comment type="caution">
    <text evidence="7">Lacks conserved residue(s) required for the propagation of feature annotation.</text>
</comment>
<dbReference type="eggNOG" id="COG0703">
    <property type="taxonomic scope" value="Bacteria"/>
</dbReference>
<evidence type="ECO:0000256" key="5">
    <source>
        <dbReference type="ARBA" id="ARBA00022840"/>
    </source>
</evidence>
<proteinExistence type="inferred from homology"/>
<dbReference type="Proteomes" id="UP000019147">
    <property type="component" value="Chromosome"/>
</dbReference>
<organism evidence="8 9">
    <name type="scientific">Chlamydia gallinacea 08-1274/3</name>
    <dbReference type="NCBI Taxonomy" id="1143323"/>
    <lineage>
        <taxon>Bacteria</taxon>
        <taxon>Pseudomonadati</taxon>
        <taxon>Chlamydiota</taxon>
        <taxon>Chlamydiia</taxon>
        <taxon>Chlamydiales</taxon>
        <taxon>Chlamydiaceae</taxon>
        <taxon>Chlamydia/Chlamydophila group</taxon>
        <taxon>Chlamydia</taxon>
    </lineage>
</organism>
<evidence type="ECO:0000313" key="9">
    <source>
        <dbReference type="Proteomes" id="UP000019147"/>
    </source>
</evidence>
<evidence type="ECO:0000256" key="1">
    <source>
        <dbReference type="ARBA" id="ARBA00022605"/>
    </source>
</evidence>
<keyword evidence="2 7" id="KW-0808">Transferase</keyword>